<dbReference type="AlphaFoldDB" id="A0A1U7IP22"/>
<evidence type="ECO:0000313" key="2">
    <source>
        <dbReference type="Proteomes" id="UP000185860"/>
    </source>
</evidence>
<reference evidence="1 2" key="1">
    <citation type="submission" date="2016-11" db="EMBL/GenBank/DDBJ databases">
        <title>Draft Genome Sequences of Nine Cyanobacterial Strains from Diverse Habitats.</title>
        <authorList>
            <person name="Zhu T."/>
            <person name="Hou S."/>
            <person name="Lu X."/>
            <person name="Hess W.R."/>
        </authorList>
    </citation>
    <scope>NUCLEOTIDE SEQUENCE [LARGE SCALE GENOMIC DNA]</scope>
    <source>
        <strain evidence="1 2">IAM M-71</strain>
    </source>
</reference>
<proteinExistence type="predicted"/>
<organism evidence="1 2">
    <name type="scientific">[Phormidium ambiguum] IAM M-71</name>
    <dbReference type="NCBI Taxonomy" id="454136"/>
    <lineage>
        <taxon>Bacteria</taxon>
        <taxon>Bacillati</taxon>
        <taxon>Cyanobacteriota</taxon>
        <taxon>Cyanophyceae</taxon>
        <taxon>Oscillatoriophycideae</taxon>
        <taxon>Aerosakkonematales</taxon>
        <taxon>Aerosakkonemataceae</taxon>
        <taxon>Floridanema</taxon>
    </lineage>
</organism>
<accession>A0A1U7IP22</accession>
<protein>
    <submittedName>
        <fullName evidence="1">Uncharacterized protein</fullName>
    </submittedName>
</protein>
<dbReference type="Proteomes" id="UP000185860">
    <property type="component" value="Unassembled WGS sequence"/>
</dbReference>
<sequence length="66" mass="7641">MKLGYSYQFVILENIAATIFPFQCNKFDWFIPSIRLPIVKIYLGQSIRKLGRGAGEQGRRGDKENF</sequence>
<dbReference type="EMBL" id="MRCE01000006">
    <property type="protein sequence ID" value="OKH39056.1"/>
    <property type="molecule type" value="Genomic_DNA"/>
</dbReference>
<gene>
    <name evidence="1" type="ORF">NIES2119_07970</name>
</gene>
<comment type="caution">
    <text evidence="1">The sequence shown here is derived from an EMBL/GenBank/DDBJ whole genome shotgun (WGS) entry which is preliminary data.</text>
</comment>
<name>A0A1U7IP22_9CYAN</name>
<dbReference type="STRING" id="454136.NIES2119_07970"/>
<evidence type="ECO:0000313" key="1">
    <source>
        <dbReference type="EMBL" id="OKH39056.1"/>
    </source>
</evidence>